<evidence type="ECO:0000256" key="4">
    <source>
        <dbReference type="ARBA" id="ARBA00023163"/>
    </source>
</evidence>
<dbReference type="PANTHER" id="PTHR47338">
    <property type="entry name" value="ZN(II)2CYS6 TRANSCRIPTION FACTOR (EUROFUNG)-RELATED"/>
    <property type="match status" value="1"/>
</dbReference>
<dbReference type="CDD" id="cd00067">
    <property type="entry name" value="GAL4"/>
    <property type="match status" value="1"/>
</dbReference>
<dbReference type="OrthoDB" id="4356994at2759"/>
<evidence type="ECO:0000256" key="5">
    <source>
        <dbReference type="ARBA" id="ARBA00023242"/>
    </source>
</evidence>
<dbReference type="PANTHER" id="PTHR47338:SF29">
    <property type="entry name" value="ZN(2)-C6 FUNGAL-TYPE DOMAIN-CONTAINING PROTEIN"/>
    <property type="match status" value="1"/>
</dbReference>
<proteinExistence type="predicted"/>
<dbReference type="PROSITE" id="PS00463">
    <property type="entry name" value="ZN2_CY6_FUNGAL_1"/>
    <property type="match status" value="1"/>
</dbReference>
<dbReference type="GO" id="GO:0005634">
    <property type="term" value="C:nucleus"/>
    <property type="evidence" value="ECO:0007669"/>
    <property type="project" value="UniProtKB-SubCell"/>
</dbReference>
<sequence length="359" mass="39858">MESRGVSRHMACKSCRDRKVRCDGDQPVCEKCRQIGEECVYLQSYRPTKADLSNMVGKLQQRLERAEVQLYKIDTQANRAQYPFNVAAGVVRPLPTNPFVMCPEVSGSSSGQINFPGYHSSGTTTTPGLAENESLGYHAAGTWPAIINDLGQPQVENADMPDSTRSGVDGRIPSLQELRQLNSVPTPGSFNNYHWSPPIQGSQPFQKGAESFALPTEVTNLFADIITTQAKIAGISSVVAEYLAWVRRAPKSDSIELLQTLEDRIREIHALAKTKDWGTLPMMPDPTNRLDSAIRSYLGDLGEEVSNITFDLDRFFTNKYCVDKTLYDQYRPSSRGGGRTPANTTMILEAHQDAWKQGY</sequence>
<keyword evidence="5" id="KW-0539">Nucleus</keyword>
<organism evidence="7 8">
    <name type="scientific">Truncatella angustata</name>
    <dbReference type="NCBI Taxonomy" id="152316"/>
    <lineage>
        <taxon>Eukaryota</taxon>
        <taxon>Fungi</taxon>
        <taxon>Dikarya</taxon>
        <taxon>Ascomycota</taxon>
        <taxon>Pezizomycotina</taxon>
        <taxon>Sordariomycetes</taxon>
        <taxon>Xylariomycetidae</taxon>
        <taxon>Amphisphaeriales</taxon>
        <taxon>Sporocadaceae</taxon>
        <taxon>Truncatella</taxon>
    </lineage>
</organism>
<reference evidence="7" key="1">
    <citation type="journal article" date="2021" name="Nat. Commun.">
        <title>Genetic determinants of endophytism in the Arabidopsis root mycobiome.</title>
        <authorList>
            <person name="Mesny F."/>
            <person name="Miyauchi S."/>
            <person name="Thiergart T."/>
            <person name="Pickel B."/>
            <person name="Atanasova L."/>
            <person name="Karlsson M."/>
            <person name="Huettel B."/>
            <person name="Barry K.W."/>
            <person name="Haridas S."/>
            <person name="Chen C."/>
            <person name="Bauer D."/>
            <person name="Andreopoulos W."/>
            <person name="Pangilinan J."/>
            <person name="LaButti K."/>
            <person name="Riley R."/>
            <person name="Lipzen A."/>
            <person name="Clum A."/>
            <person name="Drula E."/>
            <person name="Henrissat B."/>
            <person name="Kohler A."/>
            <person name="Grigoriev I.V."/>
            <person name="Martin F.M."/>
            <person name="Hacquard S."/>
        </authorList>
    </citation>
    <scope>NUCLEOTIDE SEQUENCE</scope>
    <source>
        <strain evidence="7">MPI-SDFR-AT-0073</strain>
    </source>
</reference>
<keyword evidence="8" id="KW-1185">Reference proteome</keyword>
<dbReference type="EMBL" id="JAGPXC010000011">
    <property type="protein sequence ID" value="KAH6645362.1"/>
    <property type="molecule type" value="Genomic_DNA"/>
</dbReference>
<keyword evidence="4" id="KW-0804">Transcription</keyword>
<comment type="subcellular location">
    <subcellularLocation>
        <location evidence="1">Nucleus</location>
    </subcellularLocation>
</comment>
<feature type="domain" description="Zn(2)-C6 fungal-type" evidence="6">
    <location>
        <begin position="11"/>
        <end position="41"/>
    </location>
</feature>
<dbReference type="PROSITE" id="PS50048">
    <property type="entry name" value="ZN2_CY6_FUNGAL_2"/>
    <property type="match status" value="1"/>
</dbReference>
<protein>
    <recommendedName>
        <fullName evidence="6">Zn(2)-C6 fungal-type domain-containing protein</fullName>
    </recommendedName>
</protein>
<dbReference type="RefSeq" id="XP_045951876.1">
    <property type="nucleotide sequence ID" value="XM_046100964.1"/>
</dbReference>
<evidence type="ECO:0000256" key="3">
    <source>
        <dbReference type="ARBA" id="ARBA00023015"/>
    </source>
</evidence>
<dbReference type="SUPFAM" id="SSF57701">
    <property type="entry name" value="Zn2/Cys6 DNA-binding domain"/>
    <property type="match status" value="1"/>
</dbReference>
<dbReference type="Gene3D" id="4.10.240.10">
    <property type="entry name" value="Zn(2)-C6 fungal-type DNA-binding domain"/>
    <property type="match status" value="1"/>
</dbReference>
<dbReference type="InterPro" id="IPR001138">
    <property type="entry name" value="Zn2Cys6_DnaBD"/>
</dbReference>
<dbReference type="InterPro" id="IPR050815">
    <property type="entry name" value="TF_fung"/>
</dbReference>
<dbReference type="Proteomes" id="UP000758603">
    <property type="component" value="Unassembled WGS sequence"/>
</dbReference>
<dbReference type="SMART" id="SM00066">
    <property type="entry name" value="GAL4"/>
    <property type="match status" value="1"/>
</dbReference>
<evidence type="ECO:0000256" key="2">
    <source>
        <dbReference type="ARBA" id="ARBA00022723"/>
    </source>
</evidence>
<dbReference type="AlphaFoldDB" id="A0A9P8UB02"/>
<gene>
    <name evidence="7" type="ORF">BKA67DRAFT_541591</name>
</gene>
<dbReference type="GO" id="GO:0000981">
    <property type="term" value="F:DNA-binding transcription factor activity, RNA polymerase II-specific"/>
    <property type="evidence" value="ECO:0007669"/>
    <property type="project" value="InterPro"/>
</dbReference>
<dbReference type="InterPro" id="IPR036864">
    <property type="entry name" value="Zn2-C6_fun-type_DNA-bd_sf"/>
</dbReference>
<dbReference type="GeneID" id="70129856"/>
<evidence type="ECO:0000256" key="1">
    <source>
        <dbReference type="ARBA" id="ARBA00004123"/>
    </source>
</evidence>
<keyword evidence="3" id="KW-0805">Transcription regulation</keyword>
<evidence type="ECO:0000313" key="8">
    <source>
        <dbReference type="Proteomes" id="UP000758603"/>
    </source>
</evidence>
<name>A0A9P8UB02_9PEZI</name>
<evidence type="ECO:0000259" key="6">
    <source>
        <dbReference type="PROSITE" id="PS50048"/>
    </source>
</evidence>
<accession>A0A9P8UB02</accession>
<dbReference type="Pfam" id="PF00172">
    <property type="entry name" value="Zn_clus"/>
    <property type="match status" value="1"/>
</dbReference>
<dbReference type="GO" id="GO:0008270">
    <property type="term" value="F:zinc ion binding"/>
    <property type="evidence" value="ECO:0007669"/>
    <property type="project" value="InterPro"/>
</dbReference>
<comment type="caution">
    <text evidence="7">The sequence shown here is derived from an EMBL/GenBank/DDBJ whole genome shotgun (WGS) entry which is preliminary data.</text>
</comment>
<keyword evidence="2" id="KW-0479">Metal-binding</keyword>
<evidence type="ECO:0000313" key="7">
    <source>
        <dbReference type="EMBL" id="KAH6645362.1"/>
    </source>
</evidence>